<proteinExistence type="predicted"/>
<evidence type="ECO:0000313" key="1">
    <source>
        <dbReference type="EMBL" id="TBU55133.1"/>
    </source>
</evidence>
<protein>
    <submittedName>
        <fullName evidence="1">Uncharacterized protein</fullName>
    </submittedName>
</protein>
<gene>
    <name evidence="1" type="ORF">BD310DRAFT_708677</name>
</gene>
<name>A0A4Q9PLP6_9APHY</name>
<dbReference type="AlphaFoldDB" id="A0A4Q9PLP6"/>
<accession>A0A4Q9PLP6</accession>
<dbReference type="Proteomes" id="UP000292082">
    <property type="component" value="Unassembled WGS sequence"/>
</dbReference>
<organism evidence="1 2">
    <name type="scientific">Dichomitus squalens</name>
    <dbReference type="NCBI Taxonomy" id="114155"/>
    <lineage>
        <taxon>Eukaryota</taxon>
        <taxon>Fungi</taxon>
        <taxon>Dikarya</taxon>
        <taxon>Basidiomycota</taxon>
        <taxon>Agaricomycotina</taxon>
        <taxon>Agaricomycetes</taxon>
        <taxon>Polyporales</taxon>
        <taxon>Polyporaceae</taxon>
        <taxon>Dichomitus</taxon>
    </lineage>
</organism>
<sequence length="180" mass="19863">MVLWYCTLPSHNGAVTSVDTGTYLRTKSYREANQCASDGSTIFFDLGLWRPGRPACRLPGGGVSIPELNPHCSRHERARKGSHDGIPACGVTTSSLSKAYQHRTKSGVHVSGYYLNLPPGPSRASRNTLGVSRVVNRVFTRTTVNFIRFADTPWQDPMQPCHFITARSPHCCYIIAQRGI</sequence>
<evidence type="ECO:0000313" key="2">
    <source>
        <dbReference type="Proteomes" id="UP000292082"/>
    </source>
</evidence>
<reference evidence="1 2" key="1">
    <citation type="submission" date="2019-01" db="EMBL/GenBank/DDBJ databases">
        <title>Draft genome sequences of three monokaryotic isolates of the white-rot basidiomycete fungus Dichomitus squalens.</title>
        <authorList>
            <consortium name="DOE Joint Genome Institute"/>
            <person name="Lopez S.C."/>
            <person name="Andreopoulos B."/>
            <person name="Pangilinan J."/>
            <person name="Lipzen A."/>
            <person name="Riley R."/>
            <person name="Ahrendt S."/>
            <person name="Ng V."/>
            <person name="Barry K."/>
            <person name="Daum C."/>
            <person name="Grigoriev I.V."/>
            <person name="Hilden K.S."/>
            <person name="Makela M.R."/>
            <person name="de Vries R.P."/>
        </authorList>
    </citation>
    <scope>NUCLEOTIDE SEQUENCE [LARGE SCALE GENOMIC DNA]</scope>
    <source>
        <strain evidence="1 2">CBS 464.89</strain>
    </source>
</reference>
<dbReference type="EMBL" id="ML145174">
    <property type="protein sequence ID" value="TBU55133.1"/>
    <property type="molecule type" value="Genomic_DNA"/>
</dbReference>
<keyword evidence="2" id="KW-1185">Reference proteome</keyword>